<comment type="caution">
    <text evidence="1">The sequence shown here is derived from an EMBL/GenBank/DDBJ whole genome shotgun (WGS) entry which is preliminary data.</text>
</comment>
<evidence type="ECO:0000313" key="2">
    <source>
        <dbReference type="Proteomes" id="UP000034845"/>
    </source>
</evidence>
<sequence>MWYFVNLALRPGRLPRLQVCRRKLEHSDGTRGVCLLTATSLRLSRPDGSEVVHFLPQENIGRE</sequence>
<proteinExistence type="predicted"/>
<organism evidence="1 2">
    <name type="scientific">Yanofskybacteria sp. (strain GW2011_GWA1_39_13)</name>
    <dbReference type="NCBI Taxonomy" id="1619019"/>
    <lineage>
        <taxon>Bacteria</taxon>
        <taxon>Candidatus Yanofskyibacteriota</taxon>
    </lineage>
</organism>
<reference evidence="1 2" key="1">
    <citation type="journal article" date="2015" name="Nature">
        <title>rRNA introns, odd ribosomes, and small enigmatic genomes across a large radiation of phyla.</title>
        <authorList>
            <person name="Brown C.T."/>
            <person name="Hug L.A."/>
            <person name="Thomas B.C."/>
            <person name="Sharon I."/>
            <person name="Castelle C.J."/>
            <person name="Singh A."/>
            <person name="Wilkins M.J."/>
            <person name="Williams K.H."/>
            <person name="Banfield J.F."/>
        </authorList>
    </citation>
    <scope>NUCLEOTIDE SEQUENCE [LARGE SCALE GENOMIC DNA]</scope>
    <source>
        <strain evidence="2">GW2011_GWA1_39_13</strain>
    </source>
</reference>
<dbReference type="EMBL" id="LBWF01000002">
    <property type="protein sequence ID" value="KKR02444.1"/>
    <property type="molecule type" value="Genomic_DNA"/>
</dbReference>
<evidence type="ECO:0000313" key="1">
    <source>
        <dbReference type="EMBL" id="KKR02444.1"/>
    </source>
</evidence>
<protein>
    <submittedName>
        <fullName evidence="1">Uncharacterized protein</fullName>
    </submittedName>
</protein>
<dbReference type="AlphaFoldDB" id="A0A0G0MED5"/>
<name>A0A0G0MED5_YANXG</name>
<gene>
    <name evidence="1" type="ORF">UT29_C0002G0006</name>
</gene>
<dbReference type="Proteomes" id="UP000034845">
    <property type="component" value="Unassembled WGS sequence"/>
</dbReference>
<accession>A0A0G0MED5</accession>